<comment type="similarity">
    <text evidence="1">Belongs to the LysR transcriptional regulatory family.</text>
</comment>
<evidence type="ECO:0000313" key="6">
    <source>
        <dbReference type="EMBL" id="NML74467.1"/>
    </source>
</evidence>
<dbReference type="PROSITE" id="PS50931">
    <property type="entry name" value="HTH_LYSR"/>
    <property type="match status" value="1"/>
</dbReference>
<evidence type="ECO:0000313" key="7">
    <source>
        <dbReference type="Proteomes" id="UP000541470"/>
    </source>
</evidence>
<dbReference type="PANTHER" id="PTHR30537:SF74">
    <property type="entry name" value="HTH-TYPE TRANSCRIPTIONAL REGULATOR TRPI"/>
    <property type="match status" value="1"/>
</dbReference>
<evidence type="ECO:0000259" key="5">
    <source>
        <dbReference type="PROSITE" id="PS50931"/>
    </source>
</evidence>
<dbReference type="Gene3D" id="1.10.10.10">
    <property type="entry name" value="Winged helix-like DNA-binding domain superfamily/Winged helix DNA-binding domain"/>
    <property type="match status" value="1"/>
</dbReference>
<reference evidence="6 7" key="1">
    <citation type="submission" date="2020-04" db="EMBL/GenBank/DDBJ databases">
        <title>Rhizobium sp. S-51 isolated from soil.</title>
        <authorList>
            <person name="Dahal R.H."/>
        </authorList>
    </citation>
    <scope>NUCLEOTIDE SEQUENCE [LARGE SCALE GENOMIC DNA]</scope>
    <source>
        <strain evidence="6 7">S-51</strain>
    </source>
</reference>
<dbReference type="GO" id="GO:0003700">
    <property type="term" value="F:DNA-binding transcription factor activity"/>
    <property type="evidence" value="ECO:0007669"/>
    <property type="project" value="InterPro"/>
</dbReference>
<comment type="caution">
    <text evidence="6">The sequence shown here is derived from an EMBL/GenBank/DDBJ whole genome shotgun (WGS) entry which is preliminary data.</text>
</comment>
<dbReference type="Pfam" id="PF00126">
    <property type="entry name" value="HTH_1"/>
    <property type="match status" value="1"/>
</dbReference>
<dbReference type="AlphaFoldDB" id="A0A7Y0AVW6"/>
<keyword evidence="7" id="KW-1185">Reference proteome</keyword>
<dbReference type="InterPro" id="IPR058163">
    <property type="entry name" value="LysR-type_TF_proteobact-type"/>
</dbReference>
<sequence length="317" mass="34132">MERLPPLSSLLAFDAVHRTGSVTAAAARLGRTHSAVSKQLHQLQDHAGVELFRKQGTGLVLTPGGRAFAKVVAAAFDEMRGAYATLTGASDQSTVTIAVSATFARVWAIPTVSRFNLDHPDIDVLIRLVGPLGSRELEVAPDLVMSWDRLLSPLAEEPFAVSLGDVHMGPVVSPAHRCSLSDGVLSFATRIDRRGAEIVWDNWSRLTGIAVEAGKVMSYDHSYLAFEAARMGMGAVIAPRFLVEEELASGALVAPAGFLVFKDGFHVRPYDTRHGKLTKNARLFLDWLKVNARLTDDGLPAAGPNLAETGVNRLPHL</sequence>
<dbReference type="PANTHER" id="PTHR30537">
    <property type="entry name" value="HTH-TYPE TRANSCRIPTIONAL REGULATOR"/>
    <property type="match status" value="1"/>
</dbReference>
<dbReference type="RefSeq" id="WP_169589885.1">
    <property type="nucleotide sequence ID" value="NZ_JABBGK010000002.1"/>
</dbReference>
<keyword evidence="3" id="KW-0238">DNA-binding</keyword>
<dbReference type="InterPro" id="IPR036390">
    <property type="entry name" value="WH_DNA-bd_sf"/>
</dbReference>
<proteinExistence type="inferred from homology"/>
<organism evidence="6 7">
    <name type="scientific">Rhizobium terricola</name>
    <dbReference type="NCBI Taxonomy" id="2728849"/>
    <lineage>
        <taxon>Bacteria</taxon>
        <taxon>Pseudomonadati</taxon>
        <taxon>Pseudomonadota</taxon>
        <taxon>Alphaproteobacteria</taxon>
        <taxon>Hyphomicrobiales</taxon>
        <taxon>Rhizobiaceae</taxon>
        <taxon>Rhizobium/Agrobacterium group</taxon>
        <taxon>Rhizobium</taxon>
    </lineage>
</organism>
<evidence type="ECO:0000256" key="2">
    <source>
        <dbReference type="ARBA" id="ARBA00023015"/>
    </source>
</evidence>
<evidence type="ECO:0000256" key="1">
    <source>
        <dbReference type="ARBA" id="ARBA00009437"/>
    </source>
</evidence>
<dbReference type="GO" id="GO:0006351">
    <property type="term" value="P:DNA-templated transcription"/>
    <property type="evidence" value="ECO:0007669"/>
    <property type="project" value="TreeGrafter"/>
</dbReference>
<protein>
    <submittedName>
        <fullName evidence="6">LysR family transcriptional regulator</fullName>
    </submittedName>
</protein>
<dbReference type="Gene3D" id="3.40.190.10">
    <property type="entry name" value="Periplasmic binding protein-like II"/>
    <property type="match status" value="2"/>
</dbReference>
<dbReference type="InterPro" id="IPR036388">
    <property type="entry name" value="WH-like_DNA-bd_sf"/>
</dbReference>
<evidence type="ECO:0000256" key="3">
    <source>
        <dbReference type="ARBA" id="ARBA00023125"/>
    </source>
</evidence>
<feature type="domain" description="HTH lysR-type" evidence="5">
    <location>
        <begin position="5"/>
        <end position="62"/>
    </location>
</feature>
<dbReference type="SUPFAM" id="SSF46785">
    <property type="entry name" value="Winged helix' DNA-binding domain"/>
    <property type="match status" value="1"/>
</dbReference>
<dbReference type="Proteomes" id="UP000541470">
    <property type="component" value="Unassembled WGS sequence"/>
</dbReference>
<evidence type="ECO:0000256" key="4">
    <source>
        <dbReference type="ARBA" id="ARBA00023163"/>
    </source>
</evidence>
<dbReference type="GO" id="GO:0043565">
    <property type="term" value="F:sequence-specific DNA binding"/>
    <property type="evidence" value="ECO:0007669"/>
    <property type="project" value="TreeGrafter"/>
</dbReference>
<accession>A0A7Y0AVW6</accession>
<name>A0A7Y0AVW6_9HYPH</name>
<gene>
    <name evidence="6" type="ORF">HHL25_10075</name>
</gene>
<keyword evidence="2" id="KW-0805">Transcription regulation</keyword>
<dbReference type="InterPro" id="IPR000847">
    <property type="entry name" value="LysR_HTH_N"/>
</dbReference>
<keyword evidence="4" id="KW-0804">Transcription</keyword>
<dbReference type="SUPFAM" id="SSF53850">
    <property type="entry name" value="Periplasmic binding protein-like II"/>
    <property type="match status" value="1"/>
</dbReference>
<dbReference type="Pfam" id="PF03466">
    <property type="entry name" value="LysR_substrate"/>
    <property type="match status" value="1"/>
</dbReference>
<dbReference type="EMBL" id="JABBGK010000002">
    <property type="protein sequence ID" value="NML74467.1"/>
    <property type="molecule type" value="Genomic_DNA"/>
</dbReference>
<dbReference type="InterPro" id="IPR005119">
    <property type="entry name" value="LysR_subst-bd"/>
</dbReference>